<feature type="domain" description="Glutamate synthase" evidence="3">
    <location>
        <begin position="244"/>
        <end position="417"/>
    </location>
</feature>
<dbReference type="OrthoDB" id="3424786at2"/>
<dbReference type="Proteomes" id="UP000292695">
    <property type="component" value="Unassembled WGS sequence"/>
</dbReference>
<sequence>MHAWTSLLLPLEQTLPTLERGGTTSSDTGRIFAGPVTPLPVRSRPKEGVLYAEGFPEAAIRRRARTGAADAFPSPDDYGHVLFGADCSGTTDDHLDRLRLVPPVFVPQRLAQLVELGREPVYRDVRLETTIGGFRSALPAYVSAFGSTEAASVALGLAAGRQAGRLGIPMVIGENVMPVNSYGRLEADAERSLLGRIRAYQAEALDGYGGIVVQQSTEDADAEVWNLVYSDPNALPLLESGRLAFELKVGQGAKPGLGGMTLIGAEAAERLADAYLIDPVFGGDRVLRSSSPGTFTKEILRQQIRLMRNNYPRAKVWVKLPPARDVSAAAQVAWAAGADAVSVDGAEAGTGWAPLAFLSQVGLPLGECLLRIGQDRAPSDPSCLLVSGRMWEGARIAKCLALGANAAGLGRAALIAVDTDPDHGLVNLVECLALELQFLVSALGKYHVRALGPEDLWSPTPASSWATGLGSGPA</sequence>
<name>A0A4R0I4B6_9ACTN</name>
<evidence type="ECO:0000259" key="3">
    <source>
        <dbReference type="Pfam" id="PF01645"/>
    </source>
</evidence>
<dbReference type="GO" id="GO:0015930">
    <property type="term" value="F:glutamate synthase activity"/>
    <property type="evidence" value="ECO:0007669"/>
    <property type="project" value="InterPro"/>
</dbReference>
<feature type="region of interest" description="Disordered" evidence="2">
    <location>
        <begin position="18"/>
        <end position="38"/>
    </location>
</feature>
<comment type="caution">
    <text evidence="4">The sequence shown here is derived from an EMBL/GenBank/DDBJ whole genome shotgun (WGS) entry which is preliminary data.</text>
</comment>
<protein>
    <submittedName>
        <fullName evidence="4">Glutamate synthase</fullName>
    </submittedName>
</protein>
<dbReference type="SUPFAM" id="SSF51395">
    <property type="entry name" value="FMN-linked oxidoreductases"/>
    <property type="match status" value="1"/>
</dbReference>
<evidence type="ECO:0000313" key="5">
    <source>
        <dbReference type="Proteomes" id="UP000292695"/>
    </source>
</evidence>
<dbReference type="Pfam" id="PF01645">
    <property type="entry name" value="Glu_synthase"/>
    <property type="match status" value="1"/>
</dbReference>
<dbReference type="InterPro" id="IPR013785">
    <property type="entry name" value="Aldolase_TIM"/>
</dbReference>
<proteinExistence type="inferred from homology"/>
<organism evidence="4 5">
    <name type="scientific">Kribbella sindirgiensis</name>
    <dbReference type="NCBI Taxonomy" id="1124744"/>
    <lineage>
        <taxon>Bacteria</taxon>
        <taxon>Bacillati</taxon>
        <taxon>Actinomycetota</taxon>
        <taxon>Actinomycetes</taxon>
        <taxon>Propionibacteriales</taxon>
        <taxon>Kribbellaceae</taxon>
        <taxon>Kribbella</taxon>
    </lineage>
</organism>
<reference evidence="4 5" key="1">
    <citation type="submission" date="2019-02" db="EMBL/GenBank/DDBJ databases">
        <title>Kribbella capetownensis sp. nov. and Kribbella speibonae sp. nov., isolated from soil.</title>
        <authorList>
            <person name="Curtis S.M."/>
            <person name="Norton I."/>
            <person name="Everest G.J."/>
            <person name="Meyers P.R."/>
        </authorList>
    </citation>
    <scope>NUCLEOTIDE SEQUENCE [LARGE SCALE GENOMIC DNA]</scope>
    <source>
        <strain evidence="4 5">DSM 27082</strain>
    </source>
</reference>
<evidence type="ECO:0000313" key="4">
    <source>
        <dbReference type="EMBL" id="TCC24415.1"/>
    </source>
</evidence>
<gene>
    <name evidence="4" type="ORF">E0H50_32770</name>
</gene>
<dbReference type="InterPro" id="IPR002932">
    <property type="entry name" value="Glu_synthdom"/>
</dbReference>
<comment type="similarity">
    <text evidence="1">Belongs to the glutamate synthase family.</text>
</comment>
<keyword evidence="5" id="KW-1185">Reference proteome</keyword>
<accession>A0A4R0I4B6</accession>
<dbReference type="GO" id="GO:0006537">
    <property type="term" value="P:glutamate biosynthetic process"/>
    <property type="evidence" value="ECO:0007669"/>
    <property type="project" value="InterPro"/>
</dbReference>
<evidence type="ECO:0000256" key="1">
    <source>
        <dbReference type="ARBA" id="ARBA00009716"/>
    </source>
</evidence>
<dbReference type="AlphaFoldDB" id="A0A4R0I4B6"/>
<dbReference type="EMBL" id="SJKA01000015">
    <property type="protein sequence ID" value="TCC24415.1"/>
    <property type="molecule type" value="Genomic_DNA"/>
</dbReference>
<dbReference type="PANTHER" id="PTHR43819">
    <property type="entry name" value="ARCHAEAL-TYPE GLUTAMATE SYNTHASE [NADPH]"/>
    <property type="match status" value="1"/>
</dbReference>
<dbReference type="PANTHER" id="PTHR43819:SF1">
    <property type="entry name" value="ARCHAEAL-TYPE GLUTAMATE SYNTHASE [NADPH]"/>
    <property type="match status" value="1"/>
</dbReference>
<dbReference type="Gene3D" id="3.20.20.70">
    <property type="entry name" value="Aldolase class I"/>
    <property type="match status" value="1"/>
</dbReference>
<evidence type="ECO:0000256" key="2">
    <source>
        <dbReference type="SAM" id="MobiDB-lite"/>
    </source>
</evidence>